<protein>
    <submittedName>
        <fullName evidence="17">Peptidase family M41-domain-containing protein</fullName>
    </submittedName>
</protein>
<comment type="similarity">
    <text evidence="5">In the N-terminal section; belongs to the AAA ATPase family.</text>
</comment>
<dbReference type="FunFam" id="1.10.8.60:FF:000001">
    <property type="entry name" value="ATP-dependent zinc metalloprotease FtsH"/>
    <property type="match status" value="1"/>
</dbReference>
<dbReference type="Pfam" id="PF00004">
    <property type="entry name" value="AAA"/>
    <property type="match status" value="1"/>
</dbReference>
<dbReference type="GO" id="GO:0005739">
    <property type="term" value="C:mitochondrion"/>
    <property type="evidence" value="ECO:0007669"/>
    <property type="project" value="UniProtKB-SubCell"/>
</dbReference>
<evidence type="ECO:0000313" key="18">
    <source>
        <dbReference type="Proteomes" id="UP000664859"/>
    </source>
</evidence>
<dbReference type="HAMAP" id="MF_01458">
    <property type="entry name" value="FtsH"/>
    <property type="match status" value="1"/>
</dbReference>
<organism evidence="17 18">
    <name type="scientific">Tribonema minus</name>
    <dbReference type="NCBI Taxonomy" id="303371"/>
    <lineage>
        <taxon>Eukaryota</taxon>
        <taxon>Sar</taxon>
        <taxon>Stramenopiles</taxon>
        <taxon>Ochrophyta</taxon>
        <taxon>PX clade</taxon>
        <taxon>Xanthophyceae</taxon>
        <taxon>Tribonematales</taxon>
        <taxon>Tribonemataceae</taxon>
        <taxon>Tribonema</taxon>
    </lineage>
</organism>
<dbReference type="Pfam" id="PF01434">
    <property type="entry name" value="Peptidase_M41"/>
    <property type="match status" value="1"/>
</dbReference>
<dbReference type="InterPro" id="IPR041569">
    <property type="entry name" value="AAA_lid_3"/>
</dbReference>
<dbReference type="EMBL" id="JAFCMP010000035">
    <property type="protein sequence ID" value="KAG5190336.1"/>
    <property type="molecule type" value="Genomic_DNA"/>
</dbReference>
<dbReference type="GO" id="GO:0004176">
    <property type="term" value="F:ATP-dependent peptidase activity"/>
    <property type="evidence" value="ECO:0007669"/>
    <property type="project" value="InterPro"/>
</dbReference>
<dbReference type="SUPFAM" id="SSF52540">
    <property type="entry name" value="P-loop containing nucleoside triphosphate hydrolases"/>
    <property type="match status" value="1"/>
</dbReference>
<keyword evidence="7" id="KW-0479">Metal-binding</keyword>
<name>A0A835ZC64_9STRA</name>
<evidence type="ECO:0000256" key="9">
    <source>
        <dbReference type="ARBA" id="ARBA00022801"/>
    </source>
</evidence>
<dbReference type="GO" id="GO:0046872">
    <property type="term" value="F:metal ion binding"/>
    <property type="evidence" value="ECO:0007669"/>
    <property type="project" value="UniProtKB-KW"/>
</dbReference>
<sequence>MPANTIHMAESSDKRFTDVVGVDEAKAELEEIVLYLKDPRRFTRLGGKLPRGILLTGPPGTGKTLLARAIAGEAGVPFFYTSGSEFEEMFVGVGAKRVRDLFREAKQRSPCIIFIDEIDAIGGSRTQRDQQSMKMTLNQLLVEMDGFEQNNGVIVIAATNFPEGLDRALVRPGRFDRRVSVPLPDINGRLQILELYSSKTKLDKCVDLNVVARGTPGMSGADLANLINQAALKASLDGANAVTMDTIEWAKDKILMGAELKNAVISEETAKMTAYHEGGHALVALKTDGADPIHKATIMPRGHSLGMVMQLPEGDQKSLSRKQMLARLDVFMGGRVAEELIFGADNITSGASSDIYQATSLARNMVTQYGMSSKVGIMFHDLSTNAVGGQTKSKIDDEVRLLLEQSYERATALLTAHRHDLETIAAALMEHETLSGAEIKAILSGKGLTNRNKPKPGVLQRAAAARSVQQ</sequence>
<accession>A0A835ZC64</accession>
<comment type="subcellular location">
    <subcellularLocation>
        <location evidence="3">Membrane</location>
    </subcellularLocation>
    <subcellularLocation>
        <location evidence="2">Mitochondrion</location>
    </subcellularLocation>
</comment>
<gene>
    <name evidence="17" type="ORF">JKP88DRAFT_184307</name>
</gene>
<evidence type="ECO:0000256" key="15">
    <source>
        <dbReference type="RuleBase" id="RU003651"/>
    </source>
</evidence>
<evidence type="ECO:0000256" key="1">
    <source>
        <dbReference type="ARBA" id="ARBA00001947"/>
    </source>
</evidence>
<evidence type="ECO:0000256" key="11">
    <source>
        <dbReference type="ARBA" id="ARBA00022840"/>
    </source>
</evidence>
<evidence type="ECO:0000313" key="17">
    <source>
        <dbReference type="EMBL" id="KAG5190336.1"/>
    </source>
</evidence>
<dbReference type="InterPro" id="IPR027417">
    <property type="entry name" value="P-loop_NTPase"/>
</dbReference>
<proteinExistence type="inferred from homology"/>
<evidence type="ECO:0000259" key="16">
    <source>
        <dbReference type="SMART" id="SM00382"/>
    </source>
</evidence>
<evidence type="ECO:0000256" key="10">
    <source>
        <dbReference type="ARBA" id="ARBA00022833"/>
    </source>
</evidence>
<keyword evidence="12" id="KW-0482">Metalloprotease</keyword>
<dbReference type="NCBIfam" id="TIGR01241">
    <property type="entry name" value="FtsH_fam"/>
    <property type="match status" value="1"/>
</dbReference>
<dbReference type="PROSITE" id="PS00674">
    <property type="entry name" value="AAA"/>
    <property type="match status" value="1"/>
</dbReference>
<dbReference type="GO" id="GO:0016020">
    <property type="term" value="C:membrane"/>
    <property type="evidence" value="ECO:0007669"/>
    <property type="project" value="UniProtKB-SubCell"/>
</dbReference>
<feature type="domain" description="AAA+ ATPase" evidence="16">
    <location>
        <begin position="49"/>
        <end position="185"/>
    </location>
</feature>
<dbReference type="Proteomes" id="UP000664859">
    <property type="component" value="Unassembled WGS sequence"/>
</dbReference>
<dbReference type="SUPFAM" id="SSF140990">
    <property type="entry name" value="FtsH protease domain-like"/>
    <property type="match status" value="1"/>
</dbReference>
<keyword evidence="9" id="KW-0378">Hydrolase</keyword>
<dbReference type="GO" id="GO:0005524">
    <property type="term" value="F:ATP binding"/>
    <property type="evidence" value="ECO:0007669"/>
    <property type="project" value="UniProtKB-KW"/>
</dbReference>
<comment type="similarity">
    <text evidence="15">Belongs to the AAA ATPase family.</text>
</comment>
<dbReference type="InterPro" id="IPR000642">
    <property type="entry name" value="Peptidase_M41"/>
</dbReference>
<dbReference type="InterPro" id="IPR003960">
    <property type="entry name" value="ATPase_AAA_CS"/>
</dbReference>
<keyword evidence="11 15" id="KW-0067">ATP-binding</keyword>
<evidence type="ECO:0000256" key="4">
    <source>
        <dbReference type="ARBA" id="ARBA00010044"/>
    </source>
</evidence>
<keyword evidence="8 15" id="KW-0547">Nucleotide-binding</keyword>
<keyword evidence="6" id="KW-0645">Protease</keyword>
<dbReference type="SMART" id="SM00382">
    <property type="entry name" value="AAA"/>
    <property type="match status" value="1"/>
</dbReference>
<dbReference type="InterPro" id="IPR003959">
    <property type="entry name" value="ATPase_AAA_core"/>
</dbReference>
<evidence type="ECO:0000256" key="14">
    <source>
        <dbReference type="ARBA" id="ARBA00023136"/>
    </source>
</evidence>
<dbReference type="InterPro" id="IPR003593">
    <property type="entry name" value="AAA+_ATPase"/>
</dbReference>
<evidence type="ECO:0000256" key="5">
    <source>
        <dbReference type="ARBA" id="ARBA00010550"/>
    </source>
</evidence>
<dbReference type="InterPro" id="IPR037219">
    <property type="entry name" value="Peptidase_M41-like"/>
</dbReference>
<keyword evidence="10" id="KW-0862">Zinc</keyword>
<dbReference type="PANTHER" id="PTHR23076">
    <property type="entry name" value="METALLOPROTEASE M41 FTSH"/>
    <property type="match status" value="1"/>
</dbReference>
<dbReference type="PANTHER" id="PTHR23076:SF97">
    <property type="entry name" value="ATP-DEPENDENT ZINC METALLOPROTEASE YME1L1"/>
    <property type="match status" value="1"/>
</dbReference>
<keyword evidence="14" id="KW-0472">Membrane</keyword>
<dbReference type="Pfam" id="PF17862">
    <property type="entry name" value="AAA_lid_3"/>
    <property type="match status" value="1"/>
</dbReference>
<dbReference type="AlphaFoldDB" id="A0A835ZC64"/>
<dbReference type="InterPro" id="IPR005936">
    <property type="entry name" value="FtsH"/>
</dbReference>
<comment type="cofactor">
    <cofactor evidence="1">
        <name>Zn(2+)</name>
        <dbReference type="ChEBI" id="CHEBI:29105"/>
    </cofactor>
</comment>
<keyword evidence="18" id="KW-1185">Reference proteome</keyword>
<dbReference type="FunFam" id="1.20.58.760:FF:000002">
    <property type="entry name" value="ATP-dependent zinc metalloprotease FtsH"/>
    <property type="match status" value="1"/>
</dbReference>
<reference evidence="17" key="1">
    <citation type="submission" date="2021-02" db="EMBL/GenBank/DDBJ databases">
        <title>First Annotated Genome of the Yellow-green Alga Tribonema minus.</title>
        <authorList>
            <person name="Mahan K.M."/>
        </authorList>
    </citation>
    <scope>NUCLEOTIDE SEQUENCE</scope>
    <source>
        <strain evidence="17">UTEX B ZZ1240</strain>
    </source>
</reference>
<dbReference type="GO" id="GO:0004222">
    <property type="term" value="F:metalloendopeptidase activity"/>
    <property type="evidence" value="ECO:0007669"/>
    <property type="project" value="InterPro"/>
</dbReference>
<dbReference type="OrthoDB" id="1413014at2759"/>
<evidence type="ECO:0000256" key="2">
    <source>
        <dbReference type="ARBA" id="ARBA00004173"/>
    </source>
</evidence>
<evidence type="ECO:0000256" key="7">
    <source>
        <dbReference type="ARBA" id="ARBA00022723"/>
    </source>
</evidence>
<dbReference type="Gene3D" id="1.10.8.60">
    <property type="match status" value="1"/>
</dbReference>
<dbReference type="GO" id="GO:0006508">
    <property type="term" value="P:proteolysis"/>
    <property type="evidence" value="ECO:0007669"/>
    <property type="project" value="UniProtKB-KW"/>
</dbReference>
<evidence type="ECO:0000256" key="3">
    <source>
        <dbReference type="ARBA" id="ARBA00004370"/>
    </source>
</evidence>
<evidence type="ECO:0000256" key="6">
    <source>
        <dbReference type="ARBA" id="ARBA00022670"/>
    </source>
</evidence>
<dbReference type="Gene3D" id="1.20.58.760">
    <property type="entry name" value="Peptidase M41"/>
    <property type="match status" value="1"/>
</dbReference>
<comment type="similarity">
    <text evidence="4">In the C-terminal section; belongs to the peptidase M41 family.</text>
</comment>
<comment type="caution">
    <text evidence="17">The sequence shown here is derived from an EMBL/GenBank/DDBJ whole genome shotgun (WGS) entry which is preliminary data.</text>
</comment>
<dbReference type="CDD" id="cd19501">
    <property type="entry name" value="RecA-like_FtsH"/>
    <property type="match status" value="1"/>
</dbReference>
<dbReference type="FunFam" id="3.40.50.300:FF:000175">
    <property type="entry name" value="ATP-dependent zinc metalloprotease FTSH 4"/>
    <property type="match status" value="1"/>
</dbReference>
<evidence type="ECO:0000256" key="12">
    <source>
        <dbReference type="ARBA" id="ARBA00023049"/>
    </source>
</evidence>
<keyword evidence="13" id="KW-0496">Mitochondrion</keyword>
<evidence type="ECO:0000256" key="13">
    <source>
        <dbReference type="ARBA" id="ARBA00023128"/>
    </source>
</evidence>
<dbReference type="Gene3D" id="3.40.50.300">
    <property type="entry name" value="P-loop containing nucleotide triphosphate hydrolases"/>
    <property type="match status" value="1"/>
</dbReference>
<dbReference type="GO" id="GO:0016887">
    <property type="term" value="F:ATP hydrolysis activity"/>
    <property type="evidence" value="ECO:0007669"/>
    <property type="project" value="InterPro"/>
</dbReference>
<evidence type="ECO:0000256" key="8">
    <source>
        <dbReference type="ARBA" id="ARBA00022741"/>
    </source>
</evidence>